<dbReference type="Gene3D" id="3.40.50.150">
    <property type="entry name" value="Vaccinia Virus protein VP39"/>
    <property type="match status" value="1"/>
</dbReference>
<dbReference type="EMBL" id="RHHB01000001">
    <property type="protein sequence ID" value="RNB52226.1"/>
    <property type="molecule type" value="Genomic_DNA"/>
</dbReference>
<evidence type="ECO:0000256" key="1">
    <source>
        <dbReference type="ARBA" id="ARBA00010815"/>
    </source>
</evidence>
<keyword evidence="8" id="KW-1185">Reference proteome</keyword>
<keyword evidence="3 7" id="KW-0808">Transferase</keyword>
<evidence type="ECO:0000256" key="2">
    <source>
        <dbReference type="ARBA" id="ARBA00022603"/>
    </source>
</evidence>
<keyword evidence="2 7" id="KW-0489">Methyltransferase</keyword>
<comment type="similarity">
    <text evidence="1">Belongs to the CFA/CMAS family.</text>
</comment>
<protein>
    <submittedName>
        <fullName evidence="7">Methyltransferase domain-containing protein</fullName>
    </submittedName>
</protein>
<accession>A0A3M8ALZ4</accession>
<dbReference type="InterPro" id="IPR029063">
    <property type="entry name" value="SAM-dependent_MTases_sf"/>
</dbReference>
<dbReference type="Pfam" id="PF02353">
    <property type="entry name" value="CMAS"/>
    <property type="match status" value="1"/>
</dbReference>
<keyword evidence="4" id="KW-0949">S-adenosyl-L-methionine</keyword>
<dbReference type="PIRSF" id="PIRSF003085">
    <property type="entry name" value="CMAS"/>
    <property type="match status" value="1"/>
</dbReference>
<dbReference type="CDD" id="cd02440">
    <property type="entry name" value="AdoMet_MTases"/>
    <property type="match status" value="1"/>
</dbReference>
<evidence type="ECO:0000313" key="8">
    <source>
        <dbReference type="Proteomes" id="UP000275048"/>
    </source>
</evidence>
<dbReference type="PANTHER" id="PTHR43667:SF1">
    <property type="entry name" value="CYCLOPROPANE-FATTY-ACYL-PHOSPHOLIPID SYNTHASE"/>
    <property type="match status" value="1"/>
</dbReference>
<dbReference type="InterPro" id="IPR050723">
    <property type="entry name" value="CFA/CMAS"/>
</dbReference>
<feature type="domain" description="Polyketide synthase-like methyltransferase" evidence="6">
    <location>
        <begin position="189"/>
        <end position="441"/>
    </location>
</feature>
<dbReference type="GO" id="GO:0032259">
    <property type="term" value="P:methylation"/>
    <property type="evidence" value="ECO:0007669"/>
    <property type="project" value="UniProtKB-KW"/>
</dbReference>
<evidence type="ECO:0000256" key="3">
    <source>
        <dbReference type="ARBA" id="ARBA00022679"/>
    </source>
</evidence>
<name>A0A3M8ALZ4_9MICO</name>
<comment type="caution">
    <text evidence="7">The sequence shown here is derived from an EMBL/GenBank/DDBJ whole genome shotgun (WGS) entry which is preliminary data.</text>
</comment>
<reference evidence="7 8" key="1">
    <citation type="submission" date="2018-10" db="EMBL/GenBank/DDBJ databases">
        <title>Isolation, diversity and antibacterial activity of antinobacteria from the wheat rhizosphere soil.</title>
        <authorList>
            <person name="Sun T."/>
        </authorList>
    </citation>
    <scope>NUCLEOTIDE SEQUENCE [LARGE SCALE GENOMIC DNA]</scope>
    <source>
        <strain evidence="7 8">SJ-23</strain>
    </source>
</reference>
<evidence type="ECO:0000313" key="7">
    <source>
        <dbReference type="EMBL" id="RNB52226.1"/>
    </source>
</evidence>
<keyword evidence="5" id="KW-0443">Lipid metabolism</keyword>
<dbReference type="InterPro" id="IPR003333">
    <property type="entry name" value="CMAS"/>
</dbReference>
<dbReference type="GO" id="GO:0008610">
    <property type="term" value="P:lipid biosynthetic process"/>
    <property type="evidence" value="ECO:0007669"/>
    <property type="project" value="InterPro"/>
</dbReference>
<dbReference type="Proteomes" id="UP000275048">
    <property type="component" value="Unassembled WGS sequence"/>
</dbReference>
<dbReference type="RefSeq" id="WP_122935065.1">
    <property type="nucleotide sequence ID" value="NZ_JBHSNT010000007.1"/>
</dbReference>
<proteinExistence type="inferred from homology"/>
<organism evidence="7 8">
    <name type="scientific">Agromyces tardus</name>
    <dbReference type="NCBI Taxonomy" id="2583849"/>
    <lineage>
        <taxon>Bacteria</taxon>
        <taxon>Bacillati</taxon>
        <taxon>Actinomycetota</taxon>
        <taxon>Actinomycetes</taxon>
        <taxon>Micrococcales</taxon>
        <taxon>Microbacteriaceae</taxon>
        <taxon>Agromyces</taxon>
    </lineage>
</organism>
<gene>
    <name evidence="7" type="ORF">EDM22_00450</name>
</gene>
<sequence length="461" mass="50593">MTSFKEGAPETAKQAATAAAPVATAAVPDATARANAAGRLNLAEILEIFAGGRLPLRFTAYDGSSAGPPDAPLGLELKSPRGTTYLATGRGDLGLGRAYIAGDLEVHGVHPGDPYELLKALTESLEFKLPSPKVMVEVLRSIGLEHLRPIAPPPEEAPPRWRRVAAGLRHSKSRDAEAIHHHYDVSNTFYEWVLGPSMTYTCACYPRPDASLDEAQENKYRLVFEKLRLKRGDQLLDVGCGWGGMVRYAARHGVRAIGVTLSREQSTWAQQAIVDEGLADLAEVRYGDYRDITESGFDAVSSIGLLEHIGVRNYASYFTFLQSRLRPGGLLLNHCITRPDNKHEASTRGFIDRYVFPDGEITGSGRIITEAQDVGLEVLHEENLRLHYAMTLRDWCANLVAHWDEAVAEVGLPTAKIWGLYMAGSRLAFETNGIQLHQVLAVRPDDRGGNGDLPLRPWWTP</sequence>
<evidence type="ECO:0000256" key="4">
    <source>
        <dbReference type="ARBA" id="ARBA00022691"/>
    </source>
</evidence>
<evidence type="ECO:0000256" key="5">
    <source>
        <dbReference type="ARBA" id="ARBA00023098"/>
    </source>
</evidence>
<dbReference type="OrthoDB" id="9782855at2"/>
<evidence type="ECO:0000259" key="6">
    <source>
        <dbReference type="SMART" id="SM00828"/>
    </source>
</evidence>
<dbReference type="PANTHER" id="PTHR43667">
    <property type="entry name" value="CYCLOPROPANE-FATTY-ACYL-PHOSPHOLIPID SYNTHASE"/>
    <property type="match status" value="1"/>
</dbReference>
<dbReference type="AlphaFoldDB" id="A0A3M8ALZ4"/>
<dbReference type="SUPFAM" id="SSF53335">
    <property type="entry name" value="S-adenosyl-L-methionine-dependent methyltransferases"/>
    <property type="match status" value="1"/>
</dbReference>
<dbReference type="InterPro" id="IPR020803">
    <property type="entry name" value="MeTfrase_dom"/>
</dbReference>
<dbReference type="GO" id="GO:0008168">
    <property type="term" value="F:methyltransferase activity"/>
    <property type="evidence" value="ECO:0007669"/>
    <property type="project" value="UniProtKB-KW"/>
</dbReference>
<dbReference type="SMART" id="SM00828">
    <property type="entry name" value="PKS_MT"/>
    <property type="match status" value="1"/>
</dbReference>